<protein>
    <submittedName>
        <fullName evidence="3">Uncharacterized protein</fullName>
    </submittedName>
</protein>
<evidence type="ECO:0000256" key="1">
    <source>
        <dbReference type="SAM" id="MobiDB-lite"/>
    </source>
</evidence>
<feature type="region of interest" description="Disordered" evidence="1">
    <location>
        <begin position="397"/>
        <end position="419"/>
    </location>
</feature>
<name>M2XR52_GALSU</name>
<feature type="compositionally biased region" description="Pro residues" evidence="1">
    <location>
        <begin position="219"/>
        <end position="233"/>
    </location>
</feature>
<dbReference type="AlphaFoldDB" id="M2XR52"/>
<accession>M2XR52</accession>
<keyword evidence="4" id="KW-1185">Reference proteome</keyword>
<evidence type="ECO:0000313" key="4">
    <source>
        <dbReference type="Proteomes" id="UP000030680"/>
    </source>
</evidence>
<feature type="signal peptide" evidence="2">
    <location>
        <begin position="1"/>
        <end position="25"/>
    </location>
</feature>
<keyword evidence="2" id="KW-0732">Signal</keyword>
<evidence type="ECO:0000256" key="2">
    <source>
        <dbReference type="SAM" id="SignalP"/>
    </source>
</evidence>
<feature type="region of interest" description="Disordered" evidence="1">
    <location>
        <begin position="214"/>
        <end position="238"/>
    </location>
</feature>
<dbReference type="Gramene" id="EME26143">
    <property type="protein sequence ID" value="EME26143"/>
    <property type="gene ID" value="Gasu_62080"/>
</dbReference>
<sequence>MKGLFVRLFSILFVLFLSTASLSRACVSKKGVEVSFAFTGSSTVEWSFYNPTNATQSVALVRGATGSGGTVSPYVFGDAYYPAYSVDGLAEFYAEPTASNTQDKETPLVLMEYESNQYGVGFVFILSPGRNFTILEGGYTNLTPTCAAVVDIEYRDTAVVNIDYGFLSQCLEFSFICQPDPFNVTTAVYEPVYEDLLNSGYFWPSDGDSYTIYSSTTPVPTPSPTPSPSPTPNPQKGSVFAPSTVGTYDYQNGATTKNVTIVSCPSGSFVSNVETLLSDSNVEGYRLHCSDGSVSGVIGHSGLYSNISSCLHGVRGMGGKAHTVYPSSVAAYYPEIWTSQVYCGDGNYSSLTSHTQQFDTMDYSICPFGTRMVGVKAESYESTGALATIRLECGSRMPPGSSGGSSDSECKSSSSSRKGMWAPTKVGTYYFQGYGMTYSQELHQEFFCNSTEFVTGLNAYIHDGSFYVRLSSLQVLCSKGTKSPLFGSQNTSNAQLQMLDCGLSHGLYGIGGKSNEYFYDVSEEYPLWDVRALCQAGNVSSLSSHTSQYDGGESYSLCSDSEVMQGIRVSIYGDLNFIGQIQAFCVPLNTSLVIA</sequence>
<reference evidence="4" key="1">
    <citation type="journal article" date="2013" name="Science">
        <title>Gene transfer from bacteria and archaea facilitated evolution of an extremophilic eukaryote.</title>
        <authorList>
            <person name="Schonknecht G."/>
            <person name="Chen W.H."/>
            <person name="Ternes C.M."/>
            <person name="Barbier G.G."/>
            <person name="Shrestha R.P."/>
            <person name="Stanke M."/>
            <person name="Brautigam A."/>
            <person name="Baker B.J."/>
            <person name="Banfield J.F."/>
            <person name="Garavito R.M."/>
            <person name="Carr K."/>
            <person name="Wilkerson C."/>
            <person name="Rensing S.A."/>
            <person name="Gagneul D."/>
            <person name="Dickenson N.E."/>
            <person name="Oesterhelt C."/>
            <person name="Lercher M.J."/>
            <person name="Weber A.P."/>
        </authorList>
    </citation>
    <scope>NUCLEOTIDE SEQUENCE [LARGE SCALE GENOMIC DNA]</scope>
    <source>
        <strain evidence="4">074W</strain>
    </source>
</reference>
<gene>
    <name evidence="3" type="ORF">Gasu_62080</name>
</gene>
<organism evidence="3 4">
    <name type="scientific">Galdieria sulphuraria</name>
    <name type="common">Red alga</name>
    <dbReference type="NCBI Taxonomy" id="130081"/>
    <lineage>
        <taxon>Eukaryota</taxon>
        <taxon>Rhodophyta</taxon>
        <taxon>Bangiophyceae</taxon>
        <taxon>Galdieriales</taxon>
        <taxon>Galdieriaceae</taxon>
        <taxon>Galdieria</taxon>
    </lineage>
</organism>
<dbReference type="RefSeq" id="XP_005702663.1">
    <property type="nucleotide sequence ID" value="XM_005702606.1"/>
</dbReference>
<dbReference type="Proteomes" id="UP000030680">
    <property type="component" value="Unassembled WGS sequence"/>
</dbReference>
<proteinExistence type="predicted"/>
<evidence type="ECO:0000313" key="3">
    <source>
        <dbReference type="EMBL" id="EME26143.1"/>
    </source>
</evidence>
<dbReference type="EMBL" id="KB454596">
    <property type="protein sequence ID" value="EME26143.1"/>
    <property type="molecule type" value="Genomic_DNA"/>
</dbReference>
<dbReference type="KEGG" id="gsl:Gasu_62080"/>
<feature type="chain" id="PRO_5004029354" evidence="2">
    <location>
        <begin position="26"/>
        <end position="595"/>
    </location>
</feature>
<dbReference type="GeneID" id="17085132"/>